<keyword evidence="1" id="KW-0472">Membrane</keyword>
<reference evidence="2" key="2">
    <citation type="journal article" date="2018" name="PLoS ONE">
        <title>Plastid genome analysis of three Nemaliophycidae red algal species suggests environmental adaptation for iron limited habitats.</title>
        <authorList>
            <person name="Cho C.H."/>
            <person name="Choi J.W."/>
            <person name="Lam D.W."/>
            <person name="Kim K.M."/>
            <person name="Yoon H.S."/>
        </authorList>
    </citation>
    <scope>NUCLEOTIDE SEQUENCE</scope>
</reference>
<dbReference type="EMBL" id="KX284714">
    <property type="protein sequence ID" value="AOM65310.1"/>
    <property type="molecule type" value="Genomic_DNA"/>
</dbReference>
<reference evidence="3" key="1">
    <citation type="submission" date="2016-11" db="EMBL/GenBank/DDBJ databases">
        <title>Complete Chloroplast Genome of Thorea hispida.</title>
        <authorList>
            <person name="Nan F."/>
            <person name="Xie S."/>
        </authorList>
    </citation>
    <scope>NUCLEOTIDE SEQUENCE</scope>
</reference>
<accession>A0A1C9CA94</accession>
<keyword evidence="1" id="KW-1133">Transmembrane helix</keyword>
<geneLocation type="plastid" evidence="2"/>
<keyword evidence="3" id="KW-0150">Chloroplast</keyword>
<keyword evidence="2" id="KW-0934">Plastid</keyword>
<dbReference type="RefSeq" id="YP_009296375.1">
    <property type="nucleotide sequence ID" value="NC_031171.1"/>
</dbReference>
<dbReference type="AlphaFoldDB" id="A0A1C9CA94"/>
<organism evidence="2">
    <name type="scientific">Thorea hispida</name>
    <dbReference type="NCBI Taxonomy" id="202687"/>
    <lineage>
        <taxon>Eukaryota</taxon>
        <taxon>Rhodophyta</taxon>
        <taxon>Florideophyceae</taxon>
        <taxon>Nemaliophycidae</taxon>
        <taxon>Thoreales</taxon>
        <taxon>Thoreaceae</taxon>
        <taxon>Thorea</taxon>
    </lineage>
</organism>
<proteinExistence type="predicted"/>
<evidence type="ECO:0000313" key="3">
    <source>
        <dbReference type="EMBL" id="ARX95870.1"/>
    </source>
</evidence>
<evidence type="ECO:0000313" key="2">
    <source>
        <dbReference type="EMBL" id="AOM65310.1"/>
    </source>
</evidence>
<evidence type="ECO:0000256" key="1">
    <source>
        <dbReference type="SAM" id="Phobius"/>
    </source>
</evidence>
<gene>
    <name evidence="2" type="primary">secG</name>
    <name evidence="3" type="synonym">orf74</name>
    <name evidence="2" type="ORF">Thor_018</name>
</gene>
<sequence>MKVLWYIFSFSSILCILLNNPKSKQTSQFNINIRIFQSKKKEISISILEIVTWLTVCVFLFVTILLTIYYFDIN</sequence>
<dbReference type="GeneID" id="29072715"/>
<feature type="transmembrane region" description="Helical" evidence="1">
    <location>
        <begin position="43"/>
        <end position="71"/>
    </location>
</feature>
<feature type="transmembrane region" description="Helical" evidence="1">
    <location>
        <begin position="6"/>
        <end position="22"/>
    </location>
</feature>
<protein>
    <submittedName>
        <fullName evidence="2">Preprotein translocase subunit G</fullName>
    </submittedName>
</protein>
<dbReference type="EMBL" id="KY083065">
    <property type="protein sequence ID" value="ARX95870.1"/>
    <property type="molecule type" value="Genomic_DNA"/>
</dbReference>
<name>A0A1C9CA94_9FLOR</name>
<keyword evidence="1" id="KW-0812">Transmembrane</keyword>